<feature type="transmembrane region" description="Helical" evidence="4">
    <location>
        <begin position="420"/>
        <end position="448"/>
    </location>
</feature>
<feature type="transmembrane region" description="Helical" evidence="4">
    <location>
        <begin position="117"/>
        <end position="135"/>
    </location>
</feature>
<keyword evidence="3 4" id="KW-0472">Membrane</keyword>
<feature type="transmembrane region" description="Helical" evidence="4">
    <location>
        <begin position="175"/>
        <end position="194"/>
    </location>
</feature>
<feature type="transmembrane region" description="Helical" evidence="4">
    <location>
        <begin position="142"/>
        <end position="163"/>
    </location>
</feature>
<dbReference type="PANTHER" id="PTHR23121">
    <property type="entry name" value="SODIUM-DEPENDENT GLUCOSE TRANSPORTER 1"/>
    <property type="match status" value="1"/>
</dbReference>
<dbReference type="EMBL" id="CAJNYT010001669">
    <property type="protein sequence ID" value="CAF3423830.1"/>
    <property type="molecule type" value="Genomic_DNA"/>
</dbReference>
<dbReference type="EMBL" id="CAJNXB010003324">
    <property type="protein sequence ID" value="CAF3309324.1"/>
    <property type="molecule type" value="Genomic_DNA"/>
</dbReference>
<sequence length="633" mass="72329">MMNEDLDDDEDDVILDRQNLIHNINSTSSNSDLNQSNFELDDDSNTLSKQKTAILAVTCISIGMFTGLLGPTFSYLEQKMSTKLSSIVWLIAVKAIGFLIGTCLSSCLYTWFNVCCLLGLSCLSISFGVCSLPFIADLTTFYLTSLILGIALGLSYSGMDALYNRVWTQPTVSSIRWLHLLIALGAILSTLMLLPSTFSTDKNTSSIINTTQSLRPPREIFNNNTELSFNLSTSKSICMDSFCCYDQNNRNQTFICQESDRNNSIDCQNILSSCRTSLLNICNISCHIDRVCTSNCSMESIDPATNKSSIIPVIVSQTSTSHHNKPQTAESYNDDLSQNYFYLKIRSFLRSITLIDLIYLFISLLFFLLAITYSILAMKDDTMGLLSMSNLNSLSLLFIQPHRIVNNSNRQVSLLSDRSSFKFVFLLALFYFILSGIENSCTYLTYLFGRKIQLSERNSLVFQICYLCGRLIDILINHAWLLVNKYLKKQSDFISIKSLIFFRLLILFLICFSSLSHEKLYYFVFFSIGFFLTSLSSLILYWIERDLSLNELLLRIILYAMLIGEIIFPVIIFYKIEYFLQYYLLIGLCLLMILFIIILYSSKKWQRNRLYRLLPTSMELDEIDTENNTDNEA</sequence>
<evidence type="ECO:0000313" key="7">
    <source>
        <dbReference type="Proteomes" id="UP000663872"/>
    </source>
</evidence>
<evidence type="ECO:0000256" key="1">
    <source>
        <dbReference type="ARBA" id="ARBA00022692"/>
    </source>
</evidence>
<keyword evidence="2 4" id="KW-1133">Transmembrane helix</keyword>
<dbReference type="SUPFAM" id="SSF103473">
    <property type="entry name" value="MFS general substrate transporter"/>
    <property type="match status" value="1"/>
</dbReference>
<comment type="caution">
    <text evidence="6">The sequence shown here is derived from an EMBL/GenBank/DDBJ whole genome shotgun (WGS) entry which is preliminary data.</text>
</comment>
<evidence type="ECO:0000256" key="4">
    <source>
        <dbReference type="SAM" id="Phobius"/>
    </source>
</evidence>
<feature type="transmembrane region" description="Helical" evidence="4">
    <location>
        <begin position="460"/>
        <end position="482"/>
    </location>
</feature>
<dbReference type="OrthoDB" id="10042597at2759"/>
<evidence type="ECO:0000313" key="6">
    <source>
        <dbReference type="EMBL" id="CAF3423830.1"/>
    </source>
</evidence>
<feature type="transmembrane region" description="Helical" evidence="4">
    <location>
        <begin position="521"/>
        <end position="543"/>
    </location>
</feature>
<gene>
    <name evidence="6" type="ORF">GRG538_LOCUS12020</name>
    <name evidence="5" type="ORF">TIS948_LOCUS19130</name>
</gene>
<name>A0A818C5I3_9BILA</name>
<feature type="transmembrane region" description="Helical" evidence="4">
    <location>
        <begin position="494"/>
        <end position="515"/>
    </location>
</feature>
<feature type="transmembrane region" description="Helical" evidence="4">
    <location>
        <begin position="552"/>
        <end position="574"/>
    </location>
</feature>
<evidence type="ECO:0000256" key="3">
    <source>
        <dbReference type="ARBA" id="ARBA00023136"/>
    </source>
</evidence>
<dbReference type="Proteomes" id="UP000663872">
    <property type="component" value="Unassembled WGS sequence"/>
</dbReference>
<feature type="transmembrane region" description="Helical" evidence="4">
    <location>
        <begin position="53"/>
        <end position="76"/>
    </location>
</feature>
<dbReference type="InterPro" id="IPR036259">
    <property type="entry name" value="MFS_trans_sf"/>
</dbReference>
<dbReference type="AlphaFoldDB" id="A0A818C5I3"/>
<accession>A0A818C5I3</accession>
<feature type="transmembrane region" description="Helical" evidence="4">
    <location>
        <begin position="580"/>
        <end position="600"/>
    </location>
</feature>
<feature type="transmembrane region" description="Helical" evidence="4">
    <location>
        <begin position="354"/>
        <end position="376"/>
    </location>
</feature>
<dbReference type="PANTHER" id="PTHR23121:SF9">
    <property type="entry name" value="SODIUM-DEPENDENT GLUCOSE TRANSPORTER 1"/>
    <property type="match status" value="1"/>
</dbReference>
<reference evidence="6" key="1">
    <citation type="submission" date="2021-02" db="EMBL/GenBank/DDBJ databases">
        <authorList>
            <person name="Nowell W R."/>
        </authorList>
    </citation>
    <scope>NUCLEOTIDE SEQUENCE</scope>
</reference>
<feature type="transmembrane region" description="Helical" evidence="4">
    <location>
        <begin position="88"/>
        <end position="111"/>
    </location>
</feature>
<evidence type="ECO:0000256" key="2">
    <source>
        <dbReference type="ARBA" id="ARBA00022989"/>
    </source>
</evidence>
<protein>
    <submittedName>
        <fullName evidence="6">Uncharacterized protein</fullName>
    </submittedName>
</protein>
<evidence type="ECO:0000313" key="5">
    <source>
        <dbReference type="EMBL" id="CAF3309324.1"/>
    </source>
</evidence>
<dbReference type="Proteomes" id="UP000663825">
    <property type="component" value="Unassembled WGS sequence"/>
</dbReference>
<proteinExistence type="predicted"/>
<organism evidence="6 7">
    <name type="scientific">Rotaria socialis</name>
    <dbReference type="NCBI Taxonomy" id="392032"/>
    <lineage>
        <taxon>Eukaryota</taxon>
        <taxon>Metazoa</taxon>
        <taxon>Spiralia</taxon>
        <taxon>Gnathifera</taxon>
        <taxon>Rotifera</taxon>
        <taxon>Eurotatoria</taxon>
        <taxon>Bdelloidea</taxon>
        <taxon>Philodinida</taxon>
        <taxon>Philodinidae</taxon>
        <taxon>Rotaria</taxon>
    </lineage>
</organism>
<keyword evidence="1 4" id="KW-0812">Transmembrane</keyword>